<organism evidence="2 3">
    <name type="scientific">Rhizopogon vinicolor AM-OR11-026</name>
    <dbReference type="NCBI Taxonomy" id="1314800"/>
    <lineage>
        <taxon>Eukaryota</taxon>
        <taxon>Fungi</taxon>
        <taxon>Dikarya</taxon>
        <taxon>Basidiomycota</taxon>
        <taxon>Agaricomycotina</taxon>
        <taxon>Agaricomycetes</taxon>
        <taxon>Agaricomycetidae</taxon>
        <taxon>Boletales</taxon>
        <taxon>Suillineae</taxon>
        <taxon>Rhizopogonaceae</taxon>
        <taxon>Rhizopogon</taxon>
    </lineage>
</organism>
<gene>
    <name evidence="2" type="ORF">K503DRAFT_508011</name>
</gene>
<evidence type="ECO:0000313" key="2">
    <source>
        <dbReference type="EMBL" id="OAX41391.1"/>
    </source>
</evidence>
<keyword evidence="1" id="KW-0812">Transmembrane</keyword>
<dbReference type="InParanoid" id="A0A1B7N958"/>
<feature type="transmembrane region" description="Helical" evidence="1">
    <location>
        <begin position="47"/>
        <end position="69"/>
    </location>
</feature>
<reference evidence="2 3" key="1">
    <citation type="submission" date="2016-06" db="EMBL/GenBank/DDBJ databases">
        <title>Comparative genomics of the ectomycorrhizal sister species Rhizopogon vinicolor and Rhizopogon vesiculosus (Basidiomycota: Boletales) reveals a divergence of the mating type B locus.</title>
        <authorList>
            <consortium name="DOE Joint Genome Institute"/>
            <person name="Mujic A.B."/>
            <person name="Kuo A."/>
            <person name="Tritt A."/>
            <person name="Lipzen A."/>
            <person name="Chen C."/>
            <person name="Johnson J."/>
            <person name="Sharma A."/>
            <person name="Barry K."/>
            <person name="Grigoriev I.V."/>
            <person name="Spatafora J.W."/>
        </authorList>
    </citation>
    <scope>NUCLEOTIDE SEQUENCE [LARGE SCALE GENOMIC DNA]</scope>
    <source>
        <strain evidence="2 3">AM-OR11-026</strain>
    </source>
</reference>
<dbReference type="Proteomes" id="UP000092154">
    <property type="component" value="Unassembled WGS sequence"/>
</dbReference>
<dbReference type="EMBL" id="KV448182">
    <property type="protein sequence ID" value="OAX41391.1"/>
    <property type="molecule type" value="Genomic_DNA"/>
</dbReference>
<keyword evidence="1" id="KW-1133">Transmembrane helix</keyword>
<protein>
    <submittedName>
        <fullName evidence="2">Uncharacterized protein</fullName>
    </submittedName>
</protein>
<feature type="transmembrane region" description="Helical" evidence="1">
    <location>
        <begin position="12"/>
        <end position="35"/>
    </location>
</feature>
<keyword evidence="1" id="KW-0472">Membrane</keyword>
<proteinExistence type="predicted"/>
<dbReference type="AlphaFoldDB" id="A0A1B7N958"/>
<sequence>MKKANSMDNFHFAFRFVLCLRHLSLYLSPDAGVFIRGAVVFLTDIRFILSFLLNLAILVVRSFCSFLIVR</sequence>
<accession>A0A1B7N958</accession>
<keyword evidence="3" id="KW-1185">Reference proteome</keyword>
<name>A0A1B7N958_9AGAM</name>
<evidence type="ECO:0000313" key="3">
    <source>
        <dbReference type="Proteomes" id="UP000092154"/>
    </source>
</evidence>
<evidence type="ECO:0000256" key="1">
    <source>
        <dbReference type="SAM" id="Phobius"/>
    </source>
</evidence>